<evidence type="ECO:0000259" key="8">
    <source>
        <dbReference type="Pfam" id="PF17042"/>
    </source>
</evidence>
<keyword evidence="3" id="KW-0547">Nucleotide-binding</keyword>
<dbReference type="GO" id="GO:0016301">
    <property type="term" value="F:kinase activity"/>
    <property type="evidence" value="ECO:0007669"/>
    <property type="project" value="UniProtKB-KW"/>
</dbReference>
<evidence type="ECO:0000256" key="2">
    <source>
        <dbReference type="ARBA" id="ARBA00022679"/>
    </source>
</evidence>
<evidence type="ECO:0000256" key="6">
    <source>
        <dbReference type="ARBA" id="ARBA00023277"/>
    </source>
</evidence>
<organism evidence="9 10">
    <name type="scientific">Jeotgalibacillus marinus</name>
    <dbReference type="NCBI Taxonomy" id="86667"/>
    <lineage>
        <taxon>Bacteria</taxon>
        <taxon>Bacillati</taxon>
        <taxon>Bacillota</taxon>
        <taxon>Bacilli</taxon>
        <taxon>Bacillales</taxon>
        <taxon>Caryophanaceae</taxon>
        <taxon>Jeotgalibacillus</taxon>
    </lineage>
</organism>
<dbReference type="EMBL" id="JBFMIA010000010">
    <property type="protein sequence ID" value="MEW9502389.1"/>
    <property type="molecule type" value="Genomic_DNA"/>
</dbReference>
<dbReference type="InterPro" id="IPR042213">
    <property type="entry name" value="NBD_C_sf"/>
</dbReference>
<keyword evidence="5" id="KW-0067">ATP-binding</keyword>
<dbReference type="Pfam" id="PF07005">
    <property type="entry name" value="SBD_N"/>
    <property type="match status" value="1"/>
</dbReference>
<feature type="domain" description="Four-carbon acid sugar kinase N-terminal" evidence="7">
    <location>
        <begin position="2"/>
        <end position="227"/>
    </location>
</feature>
<accession>A0ABV3Q528</accession>
<dbReference type="InterPro" id="IPR037051">
    <property type="entry name" value="4-carb_acid_sugar_kinase_N_sf"/>
</dbReference>
<comment type="caution">
    <text evidence="9">The sequence shown here is derived from an EMBL/GenBank/DDBJ whole genome shotgun (WGS) entry which is preliminary data.</text>
</comment>
<evidence type="ECO:0000256" key="3">
    <source>
        <dbReference type="ARBA" id="ARBA00022741"/>
    </source>
</evidence>
<evidence type="ECO:0000313" key="9">
    <source>
        <dbReference type="EMBL" id="MEW9502389.1"/>
    </source>
</evidence>
<gene>
    <name evidence="9" type="ORF">AB1471_11340</name>
</gene>
<keyword evidence="6" id="KW-0119">Carbohydrate metabolism</keyword>
<evidence type="ECO:0000256" key="4">
    <source>
        <dbReference type="ARBA" id="ARBA00022777"/>
    </source>
</evidence>
<keyword evidence="10" id="KW-1185">Reference proteome</keyword>
<dbReference type="SUPFAM" id="SSF142764">
    <property type="entry name" value="YgbK-like"/>
    <property type="match status" value="1"/>
</dbReference>
<protein>
    <submittedName>
        <fullName evidence="9">Four-carbon acid sugar kinase family protein</fullName>
    </submittedName>
</protein>
<dbReference type="Proteomes" id="UP001556040">
    <property type="component" value="Unassembled WGS sequence"/>
</dbReference>
<evidence type="ECO:0000259" key="7">
    <source>
        <dbReference type="Pfam" id="PF07005"/>
    </source>
</evidence>
<feature type="domain" description="Four-carbon acid sugar kinase nucleotide binding" evidence="8">
    <location>
        <begin position="243"/>
        <end position="415"/>
    </location>
</feature>
<evidence type="ECO:0000256" key="1">
    <source>
        <dbReference type="ARBA" id="ARBA00005715"/>
    </source>
</evidence>
<dbReference type="Gene3D" id="3.40.50.10840">
    <property type="entry name" value="Putative sugar-binding, N-terminal domain"/>
    <property type="match status" value="1"/>
</dbReference>
<proteinExistence type="inferred from homology"/>
<sequence length="436" mass="47540">MIGVIADDLTGANATGVRLTKQGFKTATVVRYTPLPEKGLYDAICIDTDSRYALVPICQRRVKEAVNNLKQQGVSVFCKRIDSTVRGHFGYEIDSMLEAMGEHSVAIVCPSFPKSGRVSTGGYLLVEGVPLQETDVARDPVKPLTESYVPTIIEDQSKHAVEHIPLSIVLEGTDRIATTIKELTDRGVRIISIDAVTDEEIDQIAIAMTMVHNKTLFPCDPGPLTASYSRETIQQQVSMSKIVVTVGSATAMTGRQLDYLYTKSHITPVYVEAKKLATYNESWDQEIERSVGEALEKVKTEDVLVITTYVPGAKRVDLKNLAKDENTSEDALAKRITDGLAKITRKLIERSPHKIEGCFSSGGDVTASVCAVSGASGIHLEDEVIPLAAYGQFIGGHFDGMSVVTKGGLVGDKKAIYDCVKLLKNKISQYRKEKIV</sequence>
<dbReference type="Pfam" id="PF17042">
    <property type="entry name" value="NBD_C"/>
    <property type="match status" value="1"/>
</dbReference>
<keyword evidence="4 9" id="KW-0418">Kinase</keyword>
<evidence type="ECO:0000313" key="10">
    <source>
        <dbReference type="Proteomes" id="UP001556040"/>
    </source>
</evidence>
<dbReference type="RefSeq" id="WP_367779882.1">
    <property type="nucleotide sequence ID" value="NZ_JBFMIA010000010.1"/>
</dbReference>
<dbReference type="InterPro" id="IPR010737">
    <property type="entry name" value="4-carb_acid_sugar_kinase_N"/>
</dbReference>
<keyword evidence="2" id="KW-0808">Transferase</keyword>
<name>A0ABV3Q528_9BACL</name>
<comment type="similarity">
    <text evidence="1">Belongs to the four-carbon acid sugar kinase family.</text>
</comment>
<evidence type="ECO:0000256" key="5">
    <source>
        <dbReference type="ARBA" id="ARBA00022840"/>
    </source>
</evidence>
<dbReference type="InterPro" id="IPR031475">
    <property type="entry name" value="NBD_C"/>
</dbReference>
<dbReference type="Gene3D" id="3.40.980.20">
    <property type="entry name" value="Four-carbon acid sugar kinase, nucleotide binding domain"/>
    <property type="match status" value="1"/>
</dbReference>
<reference evidence="9 10" key="1">
    <citation type="journal article" date="1979" name="Int. J. Syst. Evol. Microbiol.">
        <title>Bacillus globisporus subsp. marinus subsp. nov.</title>
        <authorList>
            <person name="Liu H."/>
        </authorList>
    </citation>
    <scope>NUCLEOTIDE SEQUENCE [LARGE SCALE GENOMIC DNA]</scope>
    <source>
        <strain evidence="9 10">DSM 1297</strain>
    </source>
</reference>